<dbReference type="AlphaFoldDB" id="A0A918MFN8"/>
<protein>
    <submittedName>
        <fullName evidence="1">Uncharacterized protein</fullName>
    </submittedName>
</protein>
<name>A0A918MFN8_9ACTN</name>
<gene>
    <name evidence="1" type="ORF">GCM10010260_83630</name>
</gene>
<dbReference type="EMBL" id="BMTD01000042">
    <property type="protein sequence ID" value="GGV30411.1"/>
    <property type="molecule type" value="Genomic_DNA"/>
</dbReference>
<evidence type="ECO:0000313" key="1">
    <source>
        <dbReference type="EMBL" id="GGV30411.1"/>
    </source>
</evidence>
<evidence type="ECO:0000313" key="2">
    <source>
        <dbReference type="Proteomes" id="UP000618795"/>
    </source>
</evidence>
<comment type="caution">
    <text evidence="1">The sequence shown here is derived from an EMBL/GenBank/DDBJ whole genome shotgun (WGS) entry which is preliminary data.</text>
</comment>
<sequence>MTARQSRRQQPLGNPDLQVTLRDYHQPRVTADTYTVEATHDLIHPDLPPDYKDRLPKPVSQSFEVRAVQFLLDTGYVHSAYPPAGSTGRYTSVLPHITLSRDVLPWERRLQGIRVDERAPWLALLVFAEDELPADPSAAGVIIERPVADLLTPPRGLHGPAIDPASVPTDVLDSYCRTIDVPVSVFEKIVPREDELLYTAHTREVTVPSYRSNGDVIEPGEFAVLTATRFPRDEGSYVVHLVSLEGFEGRLDEGALPAAETVRLCSLHVWAFACDTTNTLDPDALLRGLADHGREDPHETGTRIPRYRGRIGCHRI</sequence>
<dbReference type="Proteomes" id="UP000618795">
    <property type="component" value="Unassembled WGS sequence"/>
</dbReference>
<accession>A0A918MFN8</accession>
<organism evidence="1 2">
    <name type="scientific">Streptomyces filipinensis</name>
    <dbReference type="NCBI Taxonomy" id="66887"/>
    <lineage>
        <taxon>Bacteria</taxon>
        <taxon>Bacillati</taxon>
        <taxon>Actinomycetota</taxon>
        <taxon>Actinomycetes</taxon>
        <taxon>Kitasatosporales</taxon>
        <taxon>Streptomycetaceae</taxon>
        <taxon>Streptomyces</taxon>
    </lineage>
</organism>
<reference evidence="1" key="2">
    <citation type="submission" date="2020-09" db="EMBL/GenBank/DDBJ databases">
        <authorList>
            <person name="Sun Q."/>
            <person name="Ohkuma M."/>
        </authorList>
    </citation>
    <scope>NUCLEOTIDE SEQUENCE</scope>
    <source>
        <strain evidence="1">JCM 4369</strain>
    </source>
</reference>
<reference evidence="1" key="1">
    <citation type="journal article" date="2014" name="Int. J. Syst. Evol. Microbiol.">
        <title>Complete genome sequence of Corynebacterium casei LMG S-19264T (=DSM 44701T), isolated from a smear-ripened cheese.</title>
        <authorList>
            <consortium name="US DOE Joint Genome Institute (JGI-PGF)"/>
            <person name="Walter F."/>
            <person name="Albersmeier A."/>
            <person name="Kalinowski J."/>
            <person name="Ruckert C."/>
        </authorList>
    </citation>
    <scope>NUCLEOTIDE SEQUENCE</scope>
    <source>
        <strain evidence="1">JCM 4369</strain>
    </source>
</reference>
<proteinExistence type="predicted"/>
<keyword evidence="2" id="KW-1185">Reference proteome</keyword>